<dbReference type="InterPro" id="IPR044750">
    <property type="entry name" value="C2_SRC2/BAP"/>
</dbReference>
<protein>
    <recommendedName>
        <fullName evidence="2">C2 domain-containing protein</fullName>
    </recommendedName>
</protein>
<accession>A0AAV6LP96</accession>
<dbReference type="CDD" id="cd04051">
    <property type="entry name" value="C2_SRC2_like"/>
    <property type="match status" value="1"/>
</dbReference>
<dbReference type="SMART" id="SM00239">
    <property type="entry name" value="C2"/>
    <property type="match status" value="1"/>
</dbReference>
<gene>
    <name evidence="3" type="ORF">RHGRI_001954</name>
</gene>
<feature type="region of interest" description="Disordered" evidence="1">
    <location>
        <begin position="346"/>
        <end position="371"/>
    </location>
</feature>
<dbReference type="Proteomes" id="UP000823749">
    <property type="component" value="Chromosome 1"/>
</dbReference>
<keyword evidence="4" id="KW-1185">Reference proteome</keyword>
<dbReference type="AlphaFoldDB" id="A0AAV6LP96"/>
<feature type="region of interest" description="Disordered" evidence="1">
    <location>
        <begin position="1"/>
        <end position="25"/>
    </location>
</feature>
<dbReference type="Pfam" id="PF00168">
    <property type="entry name" value="C2"/>
    <property type="match status" value="1"/>
</dbReference>
<evidence type="ECO:0000313" key="3">
    <source>
        <dbReference type="EMBL" id="KAG5566189.1"/>
    </source>
</evidence>
<dbReference type="InterPro" id="IPR035892">
    <property type="entry name" value="C2_domain_sf"/>
</dbReference>
<dbReference type="Gene3D" id="2.60.40.150">
    <property type="entry name" value="C2 domain"/>
    <property type="match status" value="1"/>
</dbReference>
<evidence type="ECO:0000259" key="2">
    <source>
        <dbReference type="PROSITE" id="PS50004"/>
    </source>
</evidence>
<name>A0AAV6LP96_9ERIC</name>
<dbReference type="EMBL" id="JACTNZ010000001">
    <property type="protein sequence ID" value="KAG5566189.1"/>
    <property type="molecule type" value="Genomic_DNA"/>
</dbReference>
<dbReference type="PANTHER" id="PTHR32246">
    <property type="entry name" value="INGRESSION PROTEIN FIC1"/>
    <property type="match status" value="1"/>
</dbReference>
<comment type="caution">
    <text evidence="3">The sequence shown here is derived from an EMBL/GenBank/DDBJ whole genome shotgun (WGS) entry which is preliminary data.</text>
</comment>
<sequence>MAMGSLTPSTNSTITTTSSSSTTTATPSPFHLLEITIISAQDLAPVSKSMRTYAVVWVQPERKLTTRVDHRGGHANPTWNDKFVFRIDEDFLNSDTSAVMVEIYTVSWFRDNLVGNVKVLISNLIPPFARVHNNFGTRFVALQVRRASGSPQGILNMAVSLLDSSMRSMPIYKQSNADGSRHDEVNTKIQLWRSRSEKSDLNFDDFYPPKGGSICNAGSIVNGSVINDSELCSDVGPSASIVAAAIAKGLYPPPPPATAEQKGVVLAAESEERGSSILEDLTVEEARAKGYKSRRAAAELPAAADQSFEKLDSLRHSRRHSDGGPGLFSCFAYGFEFTIVCGSKNEGRNNKNNGIDKPMIKRSPSHQNLSL</sequence>
<feature type="domain" description="C2" evidence="2">
    <location>
        <begin position="8"/>
        <end position="135"/>
    </location>
</feature>
<evidence type="ECO:0000313" key="4">
    <source>
        <dbReference type="Proteomes" id="UP000823749"/>
    </source>
</evidence>
<dbReference type="GO" id="GO:0006952">
    <property type="term" value="P:defense response"/>
    <property type="evidence" value="ECO:0007669"/>
    <property type="project" value="InterPro"/>
</dbReference>
<organism evidence="3 4">
    <name type="scientific">Rhododendron griersonianum</name>
    <dbReference type="NCBI Taxonomy" id="479676"/>
    <lineage>
        <taxon>Eukaryota</taxon>
        <taxon>Viridiplantae</taxon>
        <taxon>Streptophyta</taxon>
        <taxon>Embryophyta</taxon>
        <taxon>Tracheophyta</taxon>
        <taxon>Spermatophyta</taxon>
        <taxon>Magnoliopsida</taxon>
        <taxon>eudicotyledons</taxon>
        <taxon>Gunneridae</taxon>
        <taxon>Pentapetalae</taxon>
        <taxon>asterids</taxon>
        <taxon>Ericales</taxon>
        <taxon>Ericaceae</taxon>
        <taxon>Ericoideae</taxon>
        <taxon>Rhodoreae</taxon>
        <taxon>Rhododendron</taxon>
    </lineage>
</organism>
<dbReference type="PANTHER" id="PTHR32246:SF103">
    <property type="entry name" value="CALCIUM-DEPENDENT LIPID-BINDING (CALB DOMAIN) FAMILY PROTEIN"/>
    <property type="match status" value="1"/>
</dbReference>
<dbReference type="SUPFAM" id="SSF49562">
    <property type="entry name" value="C2 domain (Calcium/lipid-binding domain, CaLB)"/>
    <property type="match status" value="1"/>
</dbReference>
<dbReference type="InterPro" id="IPR000008">
    <property type="entry name" value="C2_dom"/>
</dbReference>
<dbReference type="PROSITE" id="PS50004">
    <property type="entry name" value="C2"/>
    <property type="match status" value="1"/>
</dbReference>
<proteinExistence type="predicted"/>
<evidence type="ECO:0000256" key="1">
    <source>
        <dbReference type="SAM" id="MobiDB-lite"/>
    </source>
</evidence>
<reference evidence="3" key="1">
    <citation type="submission" date="2020-08" db="EMBL/GenBank/DDBJ databases">
        <title>Plant Genome Project.</title>
        <authorList>
            <person name="Zhang R.-G."/>
        </authorList>
    </citation>
    <scope>NUCLEOTIDE SEQUENCE</scope>
    <source>
        <strain evidence="3">WSP0</strain>
        <tissue evidence="3">Leaf</tissue>
    </source>
</reference>